<comment type="caution">
    <text evidence="2">The sequence shown here is derived from an EMBL/GenBank/DDBJ whole genome shotgun (WGS) entry which is preliminary data.</text>
</comment>
<protein>
    <submittedName>
        <fullName evidence="2">Putative transcriptional regulator</fullName>
    </submittedName>
</protein>
<evidence type="ECO:0000313" key="2">
    <source>
        <dbReference type="EMBL" id="EDU88723.1"/>
    </source>
</evidence>
<reference evidence="2" key="1">
    <citation type="submission" date="2007-10" db="EMBL/GenBank/DDBJ databases">
        <authorList>
            <person name="Rosovitz M.J."/>
            <person name="Ravel J."/>
        </authorList>
    </citation>
    <scope>NUCLEOTIDE SEQUENCE</scope>
    <source>
        <strain evidence="2">EC869</strain>
    </source>
</reference>
<dbReference type="BioCyc" id="ECOL478008-HMP:G76-482198-MONOMER"/>
<dbReference type="AlphaFoldDB" id="A0A0H3PG23"/>
<dbReference type="EMBL" id="ABHU01000019">
    <property type="protein sequence ID" value="EDU89660.1"/>
    <property type="molecule type" value="Genomic_DNA"/>
</dbReference>
<feature type="coiled-coil region" evidence="1">
    <location>
        <begin position="38"/>
        <end position="69"/>
    </location>
</feature>
<sequence>MNSEIVQILEDALNAENTLGEIADKINSVSVPLNVDALVQLQAQVIAMQKEIQEKFREQNEKLRELLNKKPT</sequence>
<evidence type="ECO:0000313" key="3">
    <source>
        <dbReference type="EMBL" id="EDU89660.1"/>
    </source>
</evidence>
<dbReference type="Proteomes" id="UP000004641">
    <property type="component" value="Unassembled WGS sequence"/>
</dbReference>
<evidence type="ECO:0000313" key="4">
    <source>
        <dbReference type="Proteomes" id="UP000004641"/>
    </source>
</evidence>
<accession>A0A0H3PG23</accession>
<dbReference type="EMBL" id="ABHU01000034">
    <property type="protein sequence ID" value="EDU88723.1"/>
    <property type="molecule type" value="Genomic_DNA"/>
</dbReference>
<organism evidence="2 4">
    <name type="scientific">Escherichia coli O157:H7 (strain EC869)</name>
    <dbReference type="NCBI Taxonomy" id="478008"/>
    <lineage>
        <taxon>Bacteria</taxon>
        <taxon>Pseudomonadati</taxon>
        <taxon>Pseudomonadota</taxon>
        <taxon>Gammaproteobacteria</taxon>
        <taxon>Enterobacterales</taxon>
        <taxon>Enterobacteriaceae</taxon>
        <taxon>Escherichia</taxon>
    </lineage>
</organism>
<evidence type="ECO:0000256" key="1">
    <source>
        <dbReference type="SAM" id="Coils"/>
    </source>
</evidence>
<reference evidence="2 4" key="2">
    <citation type="journal article" date="2011" name="Appl. Environ. Microbiol.">
        <title>Genome signatures of Escherichia coli O157:H7 isolates from the bovine host reservoir.</title>
        <authorList>
            <person name="Eppinger M."/>
            <person name="Mammel M.K."/>
            <person name="Leclerc J.E."/>
            <person name="Ravel J."/>
            <person name="Cebula T.A."/>
        </authorList>
    </citation>
    <scope>NUCLEOTIDE SEQUENCE [LARGE SCALE GENOMIC DNA]</scope>
    <source>
        <strain evidence="2 4">EC869</strain>
    </source>
</reference>
<keyword evidence="1" id="KW-0175">Coiled coil</keyword>
<gene>
    <name evidence="2" type="ORF">ECH7EC869_1098</name>
    <name evidence="3" type="ORF">ECH7EC869_2378</name>
</gene>
<name>A0A0H3PG23_ECO5C</name>
<proteinExistence type="predicted"/>